<feature type="transmembrane region" description="Helical" evidence="1">
    <location>
        <begin position="116"/>
        <end position="135"/>
    </location>
</feature>
<gene>
    <name evidence="2" type="ORF">Calla_2401</name>
</gene>
<dbReference type="RefSeq" id="WP_014043376.1">
    <property type="nucleotide sequence ID" value="NC_015949.1"/>
</dbReference>
<sequence length="139" mass="16007">MGKKCFFCGAEMKKEITSVESGWGEYTFKIEGVHAYVCHECGEKIFEPKEAEMILELGRALSFLPNEERPAPNEVLDINGIHDFLKILSSSIFSLITNKDIKLQRKKINGFFKQKIYSKFCTTGLVFIITTTMPWDYDY</sequence>
<keyword evidence="1" id="KW-0472">Membrane</keyword>
<reference evidence="2 3" key="1">
    <citation type="submission" date="2011-08" db="EMBL/GenBank/DDBJ databases">
        <title>Complete sequence of Caldicellulosiruptor lactoaceticus 6A.</title>
        <authorList>
            <consortium name="US DOE Joint Genome Institute"/>
            <person name="Lucas S."/>
            <person name="Han J."/>
            <person name="Lapidus A."/>
            <person name="Cheng J.-F."/>
            <person name="Goodwin L."/>
            <person name="Pitluck S."/>
            <person name="Peters L."/>
            <person name="Davenport K."/>
            <person name="Detter J.C."/>
            <person name="Han C."/>
            <person name="Tapia R."/>
            <person name="Land M."/>
            <person name="Hauser L."/>
            <person name="Kyrpides N."/>
            <person name="Ivanova N."/>
            <person name="Ovchinnikova G."/>
            <person name="Pagani I."/>
            <person name="Blumer-Schuette S.E."/>
            <person name="Kelly R.M."/>
            <person name="Woyke T."/>
        </authorList>
    </citation>
    <scope>NUCLEOTIDE SEQUENCE [LARGE SCALE GENOMIC DNA]</scope>
    <source>
        <strain evidence="2 3">6A</strain>
    </source>
</reference>
<keyword evidence="1" id="KW-0812">Transmembrane</keyword>
<dbReference type="EMBL" id="CP003001">
    <property type="protein sequence ID" value="AEM74928.1"/>
    <property type="molecule type" value="Genomic_DNA"/>
</dbReference>
<organism evidence="2 3">
    <name type="scientific">Caldicellulosiruptor acetigenus 6A</name>
    <dbReference type="NCBI Taxonomy" id="632516"/>
    <lineage>
        <taxon>Bacteria</taxon>
        <taxon>Bacillati</taxon>
        <taxon>Bacillota</taxon>
        <taxon>Bacillota incertae sedis</taxon>
        <taxon>Caldicellulosiruptorales</taxon>
        <taxon>Caldicellulosiruptoraceae</taxon>
        <taxon>Caldicellulosiruptor</taxon>
    </lineage>
</organism>
<name>G2PYK9_9FIRM</name>
<protein>
    <recommendedName>
        <fullName evidence="4">YgiT-type zinc finger protein</fullName>
    </recommendedName>
</protein>
<dbReference type="NCBIfam" id="TIGR03831">
    <property type="entry name" value="YgiT_finger"/>
    <property type="match status" value="1"/>
</dbReference>
<dbReference type="HOGENOM" id="CLU_1841431_0_0_9"/>
<dbReference type="AlphaFoldDB" id="G2PYK9"/>
<keyword evidence="1" id="KW-1133">Transmembrane helix</keyword>
<accession>G2PYK9</accession>
<dbReference type="InterPro" id="IPR022453">
    <property type="entry name" value="Znf_MqsA-type"/>
</dbReference>
<evidence type="ECO:0000256" key="1">
    <source>
        <dbReference type="SAM" id="Phobius"/>
    </source>
</evidence>
<evidence type="ECO:0000313" key="2">
    <source>
        <dbReference type="EMBL" id="AEM74928.1"/>
    </source>
</evidence>
<dbReference type="Proteomes" id="UP000009257">
    <property type="component" value="Chromosome"/>
</dbReference>
<dbReference type="Gene3D" id="3.10.20.860">
    <property type="match status" value="1"/>
</dbReference>
<proteinExistence type="predicted"/>
<evidence type="ECO:0000313" key="3">
    <source>
        <dbReference type="Proteomes" id="UP000009257"/>
    </source>
</evidence>
<evidence type="ECO:0008006" key="4">
    <source>
        <dbReference type="Google" id="ProtNLM"/>
    </source>
</evidence>
<dbReference type="KEGG" id="clc:Calla_2401"/>